<dbReference type="InterPro" id="IPR036097">
    <property type="entry name" value="HisK_dim/P_sf"/>
</dbReference>
<name>A0A845ME12_9PROT</name>
<evidence type="ECO:0000256" key="3">
    <source>
        <dbReference type="ARBA" id="ARBA00012438"/>
    </source>
</evidence>
<dbReference type="SUPFAM" id="SSF55785">
    <property type="entry name" value="PYP-like sensor domain (PAS domain)"/>
    <property type="match status" value="2"/>
</dbReference>
<dbReference type="EC" id="2.7.13.3" evidence="3"/>
<evidence type="ECO:0000256" key="12">
    <source>
        <dbReference type="PROSITE-ProRule" id="PRU00169"/>
    </source>
</evidence>
<feature type="modified residue" description="4-aspartylphosphate" evidence="12">
    <location>
        <position position="702"/>
    </location>
</feature>
<dbReference type="InterPro" id="IPR036641">
    <property type="entry name" value="HPT_dom_sf"/>
</dbReference>
<dbReference type="Gene3D" id="3.30.450.20">
    <property type="entry name" value="PAS domain"/>
    <property type="match status" value="2"/>
</dbReference>
<dbReference type="SUPFAM" id="SSF47226">
    <property type="entry name" value="Histidine-containing phosphotransfer domain, HPT domain"/>
    <property type="match status" value="1"/>
</dbReference>
<dbReference type="Pfam" id="PF01627">
    <property type="entry name" value="Hpt"/>
    <property type="match status" value="1"/>
</dbReference>
<dbReference type="Pfam" id="PF00072">
    <property type="entry name" value="Response_reg"/>
    <property type="match status" value="1"/>
</dbReference>
<dbReference type="Gene3D" id="3.30.565.10">
    <property type="entry name" value="Histidine kinase-like ATPase, C-terminal domain"/>
    <property type="match status" value="1"/>
</dbReference>
<dbReference type="InterPro" id="IPR013655">
    <property type="entry name" value="PAS_fold_3"/>
</dbReference>
<dbReference type="OrthoDB" id="9801651at2"/>
<feature type="domain" description="Response regulatory" evidence="16">
    <location>
        <begin position="653"/>
        <end position="770"/>
    </location>
</feature>
<keyword evidence="13" id="KW-0175">Coiled coil</keyword>
<keyword evidence="10" id="KW-0902">Two-component regulatory system</keyword>
<dbReference type="InterPro" id="IPR036890">
    <property type="entry name" value="HATPase_C_sf"/>
</dbReference>
<comment type="catalytic activity">
    <reaction evidence="1">
        <text>ATP + protein L-histidine = ADP + protein N-phospho-L-histidine.</text>
        <dbReference type="EC" id="2.7.13.3"/>
    </reaction>
</comment>
<keyword evidence="7" id="KW-0547">Nucleotide-binding</keyword>
<dbReference type="InterPro" id="IPR011006">
    <property type="entry name" value="CheY-like_superfamily"/>
</dbReference>
<reference evidence="18 19" key="1">
    <citation type="journal article" date="2014" name="Int. J. Syst. Evol. Microbiol.">
        <title>Sneathiella chungangensis sp. nov., isolated from a marine sand, and emended description of the genus Sneathiella.</title>
        <authorList>
            <person name="Siamphan C."/>
            <person name="Kim H."/>
            <person name="Lee J.S."/>
            <person name="Kim W."/>
        </authorList>
    </citation>
    <scope>NUCLEOTIDE SEQUENCE [LARGE SCALE GENOMIC DNA]</scope>
    <source>
        <strain evidence="18 19">KCTC 32476</strain>
    </source>
</reference>
<dbReference type="EMBL" id="WTVA01000001">
    <property type="protein sequence ID" value="MZR21294.1"/>
    <property type="molecule type" value="Genomic_DNA"/>
</dbReference>
<dbReference type="Gene3D" id="3.40.50.2300">
    <property type="match status" value="1"/>
</dbReference>
<evidence type="ECO:0000259" key="15">
    <source>
        <dbReference type="PROSITE" id="PS50109"/>
    </source>
</evidence>
<feature type="transmembrane region" description="Helical" evidence="14">
    <location>
        <begin position="55"/>
        <end position="75"/>
    </location>
</feature>
<comment type="caution">
    <text evidence="18">The sequence shown here is derived from an EMBL/GenBank/DDBJ whole genome shotgun (WGS) entry which is preliminary data.</text>
</comment>
<dbReference type="SMART" id="SM00388">
    <property type="entry name" value="HisKA"/>
    <property type="match status" value="1"/>
</dbReference>
<evidence type="ECO:0000256" key="11">
    <source>
        <dbReference type="ARBA" id="ARBA00023136"/>
    </source>
</evidence>
<dbReference type="SUPFAM" id="SSF47384">
    <property type="entry name" value="Homodimeric domain of signal transducing histidine kinase"/>
    <property type="match status" value="1"/>
</dbReference>
<dbReference type="Proteomes" id="UP000445696">
    <property type="component" value="Unassembled WGS sequence"/>
</dbReference>
<organism evidence="18 19">
    <name type="scientific">Sneathiella chungangensis</name>
    <dbReference type="NCBI Taxonomy" id="1418234"/>
    <lineage>
        <taxon>Bacteria</taxon>
        <taxon>Pseudomonadati</taxon>
        <taxon>Pseudomonadota</taxon>
        <taxon>Alphaproteobacteria</taxon>
        <taxon>Sneathiellales</taxon>
        <taxon>Sneathiellaceae</taxon>
        <taxon>Sneathiella</taxon>
    </lineage>
</organism>
<dbReference type="InterPro" id="IPR035965">
    <property type="entry name" value="PAS-like_dom_sf"/>
</dbReference>
<evidence type="ECO:0000256" key="1">
    <source>
        <dbReference type="ARBA" id="ARBA00000085"/>
    </source>
</evidence>
<dbReference type="PRINTS" id="PR00344">
    <property type="entry name" value="BCTRLSENSOR"/>
</dbReference>
<feature type="domain" description="PAC" evidence="17">
    <location>
        <begin position="306"/>
        <end position="357"/>
    </location>
</feature>
<dbReference type="Pfam" id="PF02518">
    <property type="entry name" value="HATPase_c"/>
    <property type="match status" value="1"/>
</dbReference>
<evidence type="ECO:0000256" key="2">
    <source>
        <dbReference type="ARBA" id="ARBA00004651"/>
    </source>
</evidence>
<dbReference type="InterPro" id="IPR003594">
    <property type="entry name" value="HATPase_dom"/>
</dbReference>
<keyword evidence="9 14" id="KW-1133">Transmembrane helix</keyword>
<dbReference type="CDD" id="cd16922">
    <property type="entry name" value="HATPase_EvgS-ArcB-TorS-like"/>
    <property type="match status" value="1"/>
</dbReference>
<protein>
    <recommendedName>
        <fullName evidence="3">histidine kinase</fullName>
        <ecNumber evidence="3">2.7.13.3</ecNumber>
    </recommendedName>
</protein>
<gene>
    <name evidence="18" type="ORF">GQF03_03015</name>
</gene>
<keyword evidence="4" id="KW-1003">Cell membrane</keyword>
<dbReference type="Gene3D" id="1.10.287.130">
    <property type="match status" value="1"/>
</dbReference>
<evidence type="ECO:0000313" key="19">
    <source>
        <dbReference type="Proteomes" id="UP000445696"/>
    </source>
</evidence>
<evidence type="ECO:0000256" key="8">
    <source>
        <dbReference type="ARBA" id="ARBA00022840"/>
    </source>
</evidence>
<dbReference type="InterPro" id="IPR003661">
    <property type="entry name" value="HisK_dim/P_dom"/>
</dbReference>
<dbReference type="InterPro" id="IPR000700">
    <property type="entry name" value="PAS-assoc_C"/>
</dbReference>
<dbReference type="Pfam" id="PF00512">
    <property type="entry name" value="HisKA"/>
    <property type="match status" value="1"/>
</dbReference>
<dbReference type="GO" id="GO:0005886">
    <property type="term" value="C:plasma membrane"/>
    <property type="evidence" value="ECO:0007669"/>
    <property type="project" value="UniProtKB-SubCell"/>
</dbReference>
<dbReference type="InterPro" id="IPR005467">
    <property type="entry name" value="His_kinase_dom"/>
</dbReference>
<evidence type="ECO:0000256" key="5">
    <source>
        <dbReference type="ARBA" id="ARBA00022553"/>
    </source>
</evidence>
<dbReference type="InterPro" id="IPR004358">
    <property type="entry name" value="Sig_transdc_His_kin-like_C"/>
</dbReference>
<evidence type="ECO:0000259" key="16">
    <source>
        <dbReference type="PROSITE" id="PS50110"/>
    </source>
</evidence>
<dbReference type="PANTHER" id="PTHR45339">
    <property type="entry name" value="HYBRID SIGNAL TRANSDUCTION HISTIDINE KINASE J"/>
    <property type="match status" value="1"/>
</dbReference>
<accession>A0A845ME12</accession>
<keyword evidence="5 12" id="KW-0597">Phosphoprotein</keyword>
<evidence type="ECO:0000256" key="13">
    <source>
        <dbReference type="SAM" id="Coils"/>
    </source>
</evidence>
<dbReference type="PROSITE" id="PS50109">
    <property type="entry name" value="HIS_KIN"/>
    <property type="match status" value="1"/>
</dbReference>
<dbReference type="SMART" id="SM00387">
    <property type="entry name" value="HATPase_c"/>
    <property type="match status" value="1"/>
</dbReference>
<dbReference type="CDD" id="cd00082">
    <property type="entry name" value="HisKA"/>
    <property type="match status" value="1"/>
</dbReference>
<feature type="coiled-coil region" evidence="13">
    <location>
        <begin position="341"/>
        <end position="393"/>
    </location>
</feature>
<evidence type="ECO:0000313" key="18">
    <source>
        <dbReference type="EMBL" id="MZR21294.1"/>
    </source>
</evidence>
<evidence type="ECO:0000256" key="10">
    <source>
        <dbReference type="ARBA" id="ARBA00023012"/>
    </source>
</evidence>
<dbReference type="SUPFAM" id="SSF52172">
    <property type="entry name" value="CheY-like"/>
    <property type="match status" value="1"/>
</dbReference>
<comment type="subcellular location">
    <subcellularLocation>
        <location evidence="2">Cell membrane</location>
        <topology evidence="2">Multi-pass membrane protein</topology>
    </subcellularLocation>
</comment>
<dbReference type="PROSITE" id="PS50113">
    <property type="entry name" value="PAC"/>
    <property type="match status" value="2"/>
</dbReference>
<keyword evidence="8" id="KW-0067">ATP-binding</keyword>
<sequence length="909" mass="100725">MDARVLLGFAWCIFVILAGAPLPAISAPASDAFIGDVAAQTTLADPQSDSLTREYIVELIAGGFLLVIFALFIWAQSLRRRVNTKAEKLQKELLNKQSIKDELQHQHNLLAEISSLANVGGWKFDSVTSKLSWNPMIYKIYEVPDDFVPNVKAATSFFAPEVRDQVLAEFRQGVADGSGWDIELPVITAKGNRKWVRSRGKCEMVDGKVVAIYGAVQDITRRKQGEKEIQRQRDLLDQVGALATIGGWEIDLRTNAHRWSKTTYKIHELSNDFDPSVARAVELYAPEARDTIRDTYNHAIESGEGWDIELPLLTVKGNRKWVRSHAQCEVENGKVVRIYGLTQDITRYHEVENELKQHKEELSSRLAEVEYSRQQVEKQAEELVTLAEEQNTLRTKAEIGERSKAEFLAIMSHEIRTPMTGIIGMTDLLLLDNLTPEQEKRARTIKNSSELLLTILNDILDQSKLDSGKFELSNVDIRLPELVEETVDLLREKAESKGLEIEFAPPATLPTAINIDAFRLQQVIINLISNAIKFTDDGVIALNIEPDRTPQGDDLLRFEVTDNGIGISEEQKSRLFMRFEQADPSTARKYGGSGLGLSICKQLIELMGGDIGVDSDLGKGSRFWFTVPLRPVDLGEETVDTEADTEIESRPLHILLAEDNPVNQTLVSTLLEHAGHKVDIVGNGQMAVDAVAEGDFDMVLMDVRMPVMEGPEATKHIRESGHEKSQIPIVALTADAMKEYMPRYLEAGMNAVETKPIQLESLLRTIDTVMAEASDEAAGSPAEAAPAVAAPRGDIGDARKMAELGKLLDAGAMAGLVEDAARSLSGNIVLMRKGLTSQNGDDVQSHAHTIRGMCGSMGALRLAKEAAYIEENIDDLDRIEEFLPTFEATAEETVTWWTQFVPAKQRKIA</sequence>
<evidence type="ECO:0000256" key="9">
    <source>
        <dbReference type="ARBA" id="ARBA00022989"/>
    </source>
</evidence>
<dbReference type="GO" id="GO:0000155">
    <property type="term" value="F:phosphorelay sensor kinase activity"/>
    <property type="evidence" value="ECO:0007669"/>
    <property type="project" value="InterPro"/>
</dbReference>
<dbReference type="CDD" id="cd17546">
    <property type="entry name" value="REC_hyHK_CKI1_RcsC-like"/>
    <property type="match status" value="1"/>
</dbReference>
<evidence type="ECO:0000256" key="7">
    <source>
        <dbReference type="ARBA" id="ARBA00022741"/>
    </source>
</evidence>
<evidence type="ECO:0000256" key="4">
    <source>
        <dbReference type="ARBA" id="ARBA00022475"/>
    </source>
</evidence>
<evidence type="ECO:0000259" key="17">
    <source>
        <dbReference type="PROSITE" id="PS50113"/>
    </source>
</evidence>
<feature type="domain" description="PAC" evidence="17">
    <location>
        <begin position="180"/>
        <end position="231"/>
    </location>
</feature>
<dbReference type="InterPro" id="IPR008207">
    <property type="entry name" value="Sig_transdc_His_kin_Hpt_dom"/>
</dbReference>
<dbReference type="RefSeq" id="WP_161337696.1">
    <property type="nucleotide sequence ID" value="NZ_JBHSDG010000002.1"/>
</dbReference>
<evidence type="ECO:0000256" key="14">
    <source>
        <dbReference type="SAM" id="Phobius"/>
    </source>
</evidence>
<dbReference type="SUPFAM" id="SSF55874">
    <property type="entry name" value="ATPase domain of HSP90 chaperone/DNA topoisomerase II/histidine kinase"/>
    <property type="match status" value="1"/>
</dbReference>
<feature type="domain" description="Histidine kinase" evidence="15">
    <location>
        <begin position="410"/>
        <end position="631"/>
    </location>
</feature>
<dbReference type="SMART" id="SM00448">
    <property type="entry name" value="REC"/>
    <property type="match status" value="1"/>
</dbReference>
<keyword evidence="6 14" id="KW-0812">Transmembrane</keyword>
<dbReference type="AlphaFoldDB" id="A0A845ME12"/>
<evidence type="ECO:0000256" key="6">
    <source>
        <dbReference type="ARBA" id="ARBA00022692"/>
    </source>
</evidence>
<dbReference type="Gene3D" id="1.20.120.160">
    <property type="entry name" value="HPT domain"/>
    <property type="match status" value="1"/>
</dbReference>
<dbReference type="Pfam" id="PF08447">
    <property type="entry name" value="PAS_3"/>
    <property type="match status" value="1"/>
</dbReference>
<dbReference type="PANTHER" id="PTHR45339:SF1">
    <property type="entry name" value="HYBRID SIGNAL TRANSDUCTION HISTIDINE KINASE J"/>
    <property type="match status" value="1"/>
</dbReference>
<keyword evidence="11 14" id="KW-0472">Membrane</keyword>
<dbReference type="InterPro" id="IPR001789">
    <property type="entry name" value="Sig_transdc_resp-reg_receiver"/>
</dbReference>
<proteinExistence type="predicted"/>
<dbReference type="FunFam" id="3.30.565.10:FF:000010">
    <property type="entry name" value="Sensor histidine kinase RcsC"/>
    <property type="match status" value="1"/>
</dbReference>
<dbReference type="GO" id="GO:0005524">
    <property type="term" value="F:ATP binding"/>
    <property type="evidence" value="ECO:0007669"/>
    <property type="project" value="UniProtKB-KW"/>
</dbReference>
<keyword evidence="19" id="KW-1185">Reference proteome</keyword>
<dbReference type="PROSITE" id="PS50110">
    <property type="entry name" value="RESPONSE_REGULATORY"/>
    <property type="match status" value="1"/>
</dbReference>